<keyword evidence="3" id="KW-1185">Reference proteome</keyword>
<organism evidence="2 3">
    <name type="scientific">Cupriavidus basilensis</name>
    <dbReference type="NCBI Taxonomy" id="68895"/>
    <lineage>
        <taxon>Bacteria</taxon>
        <taxon>Pseudomonadati</taxon>
        <taxon>Pseudomonadota</taxon>
        <taxon>Betaproteobacteria</taxon>
        <taxon>Burkholderiales</taxon>
        <taxon>Burkholderiaceae</taxon>
        <taxon>Cupriavidus</taxon>
    </lineage>
</organism>
<evidence type="ECO:0000313" key="3">
    <source>
        <dbReference type="Proteomes" id="UP000031843"/>
    </source>
</evidence>
<dbReference type="AlphaFoldDB" id="A0A0C4Y5R5"/>
<proteinExistence type="predicted"/>
<feature type="region of interest" description="Disordered" evidence="1">
    <location>
        <begin position="1"/>
        <end position="42"/>
    </location>
</feature>
<reference evidence="2 3" key="1">
    <citation type="journal article" date="2015" name="Genome Announc.">
        <title>Complete Genome Sequence of Cupriavidus basilensis 4G11, Isolated from the Oak Ridge Field Research Center Site.</title>
        <authorList>
            <person name="Ray J."/>
            <person name="Waters R.J."/>
            <person name="Skerker J.M."/>
            <person name="Kuehl J.V."/>
            <person name="Price M.N."/>
            <person name="Huang J."/>
            <person name="Chakraborty R."/>
            <person name="Arkin A.P."/>
            <person name="Deutschbauer A."/>
        </authorList>
    </citation>
    <scope>NUCLEOTIDE SEQUENCE [LARGE SCALE GENOMIC DNA]</scope>
    <source>
        <strain evidence="2">4G11</strain>
    </source>
</reference>
<name>A0A0C4Y5R5_9BURK</name>
<dbReference type="KEGG" id="cbw:RR42_m3369"/>
<gene>
    <name evidence="2" type="ORF">RR42_m3369</name>
</gene>
<feature type="compositionally biased region" description="Low complexity" evidence="1">
    <location>
        <begin position="27"/>
        <end position="42"/>
    </location>
</feature>
<dbReference type="Proteomes" id="UP000031843">
    <property type="component" value="Chromosome main"/>
</dbReference>
<feature type="compositionally biased region" description="Basic and acidic residues" evidence="1">
    <location>
        <begin position="8"/>
        <end position="19"/>
    </location>
</feature>
<sequence>MATQAPIAKRERNAPDGRLRSPAIRRAASAGWTAGSSAPTGR</sequence>
<dbReference type="EMBL" id="CP010536">
    <property type="protein sequence ID" value="AJG20737.1"/>
    <property type="molecule type" value="Genomic_DNA"/>
</dbReference>
<accession>A0A0C4Y5R5</accession>
<evidence type="ECO:0000256" key="1">
    <source>
        <dbReference type="SAM" id="MobiDB-lite"/>
    </source>
</evidence>
<protein>
    <submittedName>
        <fullName evidence="2">Uncharacterized protein</fullName>
    </submittedName>
</protein>
<evidence type="ECO:0000313" key="2">
    <source>
        <dbReference type="EMBL" id="AJG20737.1"/>
    </source>
</evidence>